<accession>A0ACC0WNB2</accession>
<comment type="caution">
    <text evidence="1">The sequence shown here is derived from an EMBL/GenBank/DDBJ whole genome shotgun (WGS) entry which is preliminary data.</text>
</comment>
<dbReference type="EMBL" id="CM047589">
    <property type="protein sequence ID" value="KAI9920160.1"/>
    <property type="molecule type" value="Genomic_DNA"/>
</dbReference>
<sequence length="202" mass="22749">MMMTTVFVLVSVWIAVWVPETESEGMTDVVTETAVRHLRKDSAQPSAAPVRPRVATGWSNPLERREVSSHRVYDPLSGLACWVVGRCMACSDSERNENFCRETGYRQELECPRPRDPTDNWVHTKPEEERQTRYTPCSAESAARPGVAVVKFEVVMTMILALSIALLRRERRKHMSAFDMRLEPRQSVGLLGGPATTNKGSD</sequence>
<dbReference type="Proteomes" id="UP001163321">
    <property type="component" value="Chromosome 10"/>
</dbReference>
<reference evidence="1 2" key="1">
    <citation type="journal article" date="2022" name="bioRxiv">
        <title>The genome of the oomycete Peronosclerospora sorghi, a cosmopolitan pathogen of maize and sorghum, is inflated with dispersed pseudogenes.</title>
        <authorList>
            <person name="Fletcher K."/>
            <person name="Martin F."/>
            <person name="Isakeit T."/>
            <person name="Cavanaugh K."/>
            <person name="Magill C."/>
            <person name="Michelmore R."/>
        </authorList>
    </citation>
    <scope>NUCLEOTIDE SEQUENCE [LARGE SCALE GENOMIC DNA]</scope>
    <source>
        <strain evidence="1">P6</strain>
    </source>
</reference>
<keyword evidence="2" id="KW-1185">Reference proteome</keyword>
<protein>
    <submittedName>
        <fullName evidence="1">Uncharacterized protein</fullName>
    </submittedName>
</protein>
<name>A0ACC0WNB2_9STRA</name>
<evidence type="ECO:0000313" key="2">
    <source>
        <dbReference type="Proteomes" id="UP001163321"/>
    </source>
</evidence>
<evidence type="ECO:0000313" key="1">
    <source>
        <dbReference type="EMBL" id="KAI9920160.1"/>
    </source>
</evidence>
<gene>
    <name evidence="1" type="ORF">PsorP6_015790</name>
</gene>
<proteinExistence type="predicted"/>
<organism evidence="1 2">
    <name type="scientific">Peronosclerospora sorghi</name>
    <dbReference type="NCBI Taxonomy" id="230839"/>
    <lineage>
        <taxon>Eukaryota</taxon>
        <taxon>Sar</taxon>
        <taxon>Stramenopiles</taxon>
        <taxon>Oomycota</taxon>
        <taxon>Peronosporomycetes</taxon>
        <taxon>Peronosporales</taxon>
        <taxon>Peronosporaceae</taxon>
        <taxon>Peronosclerospora</taxon>
    </lineage>
</organism>